<evidence type="ECO:0000256" key="1">
    <source>
        <dbReference type="SAM" id="MobiDB-lite"/>
    </source>
</evidence>
<reference evidence="2 3" key="1">
    <citation type="journal article" date="2015" name="Stand. Genomic Sci.">
        <title>Genomic Encyclopedia of Bacterial and Archaeal Type Strains, Phase III: the genomes of soil and plant-associated and newly described type strains.</title>
        <authorList>
            <person name="Whitman W.B."/>
            <person name="Woyke T."/>
            <person name="Klenk H.P."/>
            <person name="Zhou Y."/>
            <person name="Lilburn T.G."/>
            <person name="Beck B.J."/>
            <person name="De Vos P."/>
            <person name="Vandamme P."/>
            <person name="Eisen J.A."/>
            <person name="Garrity G."/>
            <person name="Hugenholtz P."/>
            <person name="Kyrpides N.C."/>
        </authorList>
    </citation>
    <scope>NUCLEOTIDE SEQUENCE [LARGE SCALE GENOMIC DNA]</scope>
    <source>
        <strain evidence="2 3">CECT 7306</strain>
    </source>
</reference>
<evidence type="ECO:0000313" key="3">
    <source>
        <dbReference type="Proteomes" id="UP000276232"/>
    </source>
</evidence>
<dbReference type="InParanoid" id="A0A3N1HM01"/>
<dbReference type="OrthoDB" id="4929513at2"/>
<accession>A0A3N1HM01</accession>
<comment type="caution">
    <text evidence="2">The sequence shown here is derived from an EMBL/GenBank/DDBJ whole genome shotgun (WGS) entry which is preliminary data.</text>
</comment>
<dbReference type="Proteomes" id="UP000276232">
    <property type="component" value="Unassembled WGS sequence"/>
</dbReference>
<keyword evidence="3" id="KW-1185">Reference proteome</keyword>
<dbReference type="SUPFAM" id="SSF103032">
    <property type="entry name" value="Hypothetical protein YwqG"/>
    <property type="match status" value="1"/>
</dbReference>
<dbReference type="InterPro" id="IPR015315">
    <property type="entry name" value="DUF1963"/>
</dbReference>
<dbReference type="EMBL" id="RJKN01000004">
    <property type="protein sequence ID" value="ROP43342.1"/>
    <property type="molecule type" value="Genomic_DNA"/>
</dbReference>
<name>A0A3N1HM01_9ACTN</name>
<protein>
    <submittedName>
        <fullName evidence="2">Uncharacterized protein DUF1963</fullName>
    </submittedName>
</protein>
<sequence>MAPDPDERPDDQLGLEVDGDGGEDLPDFLRRLAGLVEAEQTAGRLVPGAAVELHLAQLGGHGERTWRAMASWYRDGRGEEARFDPPIPVQGAPELVRRWLADLPPGAPAIDEVRWALALSSQDRFGQDWPAVLREHDAAGLTGLSWLGGPARSPLDRWPRRADGRPLAHLVTVDLEDVEGWREDGWRFPGDGDDPVRLPTTGVLEVFHDLESRGDDAAEGPAGAWLVRWVPEPVPGLVEPPEDVGTPTDVLAVVHPLPTFSLPAAVDGLGRLGPFEGAEEAERQYREVWAYHRTGSLEGTDVPVSRLYGHPQEGRGAADRVLPRVLPLEEPGDAHVLVLEVEGWTALAGWFGDGGVVEVWARASDIRRGELGRAWCLLRLG</sequence>
<proteinExistence type="predicted"/>
<feature type="region of interest" description="Disordered" evidence="1">
    <location>
        <begin position="1"/>
        <end position="23"/>
    </location>
</feature>
<evidence type="ECO:0000313" key="2">
    <source>
        <dbReference type="EMBL" id="ROP43342.1"/>
    </source>
</evidence>
<dbReference type="InterPro" id="IPR035948">
    <property type="entry name" value="YwqG-like_sf"/>
</dbReference>
<organism evidence="2 3">
    <name type="scientific">Pseudokineococcus lusitanus</name>
    <dbReference type="NCBI Taxonomy" id="763993"/>
    <lineage>
        <taxon>Bacteria</taxon>
        <taxon>Bacillati</taxon>
        <taxon>Actinomycetota</taxon>
        <taxon>Actinomycetes</taxon>
        <taxon>Kineosporiales</taxon>
        <taxon>Kineosporiaceae</taxon>
        <taxon>Pseudokineococcus</taxon>
    </lineage>
</organism>
<gene>
    <name evidence="2" type="ORF">EDC03_1945</name>
</gene>
<dbReference type="Pfam" id="PF09234">
    <property type="entry name" value="DUF1963"/>
    <property type="match status" value="1"/>
</dbReference>
<dbReference type="RefSeq" id="WP_158674258.1">
    <property type="nucleotide sequence ID" value="NZ_RJKN01000004.1"/>
</dbReference>
<dbReference type="Gene3D" id="2.30.320.10">
    <property type="entry name" value="YwqG-like"/>
    <property type="match status" value="1"/>
</dbReference>
<dbReference type="AlphaFoldDB" id="A0A3N1HM01"/>